<feature type="region of interest" description="Disordered" evidence="1">
    <location>
        <begin position="157"/>
        <end position="188"/>
    </location>
</feature>
<dbReference type="Pfam" id="PF18895">
    <property type="entry name" value="T4SS_pilin"/>
    <property type="match status" value="1"/>
</dbReference>
<dbReference type="EMBL" id="PFBU01000067">
    <property type="protein sequence ID" value="PIR78067.1"/>
    <property type="molecule type" value="Genomic_DNA"/>
</dbReference>
<evidence type="ECO:0000256" key="2">
    <source>
        <dbReference type="SAM" id="Phobius"/>
    </source>
</evidence>
<protein>
    <submittedName>
        <fullName evidence="3">Uncharacterized protein</fullName>
    </submittedName>
</protein>
<organism evidence="3 4">
    <name type="scientific">Candidatus Magasanikbacteria bacterium CG10_big_fil_rev_8_21_14_0_10_36_16</name>
    <dbReference type="NCBI Taxonomy" id="1974645"/>
    <lineage>
        <taxon>Bacteria</taxon>
        <taxon>Candidatus Magasanikiibacteriota</taxon>
    </lineage>
</organism>
<evidence type="ECO:0000313" key="4">
    <source>
        <dbReference type="Proteomes" id="UP000230852"/>
    </source>
</evidence>
<keyword evidence="2" id="KW-0472">Membrane</keyword>
<keyword evidence="2" id="KW-0812">Transmembrane</keyword>
<gene>
    <name evidence="3" type="ORF">COU28_03640</name>
</gene>
<accession>A0A2H0TXW6</accession>
<evidence type="ECO:0000256" key="1">
    <source>
        <dbReference type="SAM" id="MobiDB-lite"/>
    </source>
</evidence>
<sequence length="287" mass="29917">MKFGIGKILMMSFILMGVFGFGKYSYAVDCAGRVGYSCTNEPGCKLENNGCVSTSASSGSNFVTIVCMSLTVSQCALNSNCTVFDARCVDRTSTPPSQTQVVTKFCLCSKDNSQCFPTKYLPLSACQAELGNEQAVDYKCVPLPNADSKECDSLAKATTNNSQSTGGSTTGGSGTSAATPGSNAPAPVSGNSNSSYLGNLGPQIQELNKLKVTNIQGLIGGVINTLLGILGSIALAMVVYGGLLFMTAMGNAEKKKKSMGILVWAVLGIVIIFSSYAVVNFVLDILR</sequence>
<proteinExistence type="predicted"/>
<name>A0A2H0TXW6_9BACT</name>
<feature type="transmembrane region" description="Helical" evidence="2">
    <location>
        <begin position="226"/>
        <end position="249"/>
    </location>
</feature>
<dbReference type="AlphaFoldDB" id="A0A2H0TXW6"/>
<feature type="transmembrane region" description="Helical" evidence="2">
    <location>
        <begin position="261"/>
        <end position="283"/>
    </location>
</feature>
<dbReference type="Proteomes" id="UP000230852">
    <property type="component" value="Unassembled WGS sequence"/>
</dbReference>
<feature type="compositionally biased region" description="Low complexity" evidence="1">
    <location>
        <begin position="175"/>
        <end position="188"/>
    </location>
</feature>
<dbReference type="InterPro" id="IPR043993">
    <property type="entry name" value="T4SS_pilin"/>
</dbReference>
<keyword evidence="2" id="KW-1133">Transmembrane helix</keyword>
<feature type="compositionally biased region" description="Low complexity" evidence="1">
    <location>
        <begin position="157"/>
        <end position="167"/>
    </location>
</feature>
<evidence type="ECO:0000313" key="3">
    <source>
        <dbReference type="EMBL" id="PIR78067.1"/>
    </source>
</evidence>
<comment type="caution">
    <text evidence="3">The sequence shown here is derived from an EMBL/GenBank/DDBJ whole genome shotgun (WGS) entry which is preliminary data.</text>
</comment>
<reference evidence="4" key="1">
    <citation type="submission" date="2017-09" db="EMBL/GenBank/DDBJ databases">
        <title>Depth-based differentiation of microbial function through sediment-hosted aquifers and enrichment of novel symbionts in the deep terrestrial subsurface.</title>
        <authorList>
            <person name="Probst A.J."/>
            <person name="Ladd B."/>
            <person name="Jarett J.K."/>
            <person name="Geller-Mcgrath D.E."/>
            <person name="Sieber C.M.K."/>
            <person name="Emerson J.B."/>
            <person name="Anantharaman K."/>
            <person name="Thomas B.C."/>
            <person name="Malmstrom R."/>
            <person name="Stieglmeier M."/>
            <person name="Klingl A."/>
            <person name="Woyke T."/>
            <person name="Ryan C.M."/>
            <person name="Banfield J.F."/>
        </authorList>
    </citation>
    <scope>NUCLEOTIDE SEQUENCE [LARGE SCALE GENOMIC DNA]</scope>
</reference>